<dbReference type="PANTHER" id="PTHR37423">
    <property type="entry name" value="SOLUBLE LYTIC MUREIN TRANSGLYCOSYLASE-RELATED"/>
    <property type="match status" value="1"/>
</dbReference>
<dbReference type="GO" id="GO:0004553">
    <property type="term" value="F:hydrolase activity, hydrolyzing O-glycosyl compounds"/>
    <property type="evidence" value="ECO:0007669"/>
    <property type="project" value="InterPro"/>
</dbReference>
<feature type="domain" description="Transglycosylase SLT" evidence="5">
    <location>
        <begin position="488"/>
        <end position="588"/>
    </location>
</feature>
<comment type="similarity">
    <text evidence="1">Belongs to the transglycosylase Slt family.</text>
</comment>
<dbReference type="AlphaFoldDB" id="A0A2T6BN88"/>
<evidence type="ECO:0000256" key="3">
    <source>
        <dbReference type="ARBA" id="ARBA00022729"/>
    </source>
</evidence>
<reference evidence="6 7" key="1">
    <citation type="submission" date="2018-04" db="EMBL/GenBank/DDBJ databases">
        <title>Genomic Encyclopedia of Archaeal and Bacterial Type Strains, Phase II (KMG-II): from individual species to whole genera.</title>
        <authorList>
            <person name="Goeker M."/>
        </authorList>
    </citation>
    <scope>NUCLEOTIDE SEQUENCE [LARGE SCALE GENOMIC DNA]</scope>
    <source>
        <strain evidence="6 7">DSM 100977</strain>
    </source>
</reference>
<comment type="caution">
    <text evidence="6">The sequence shown here is derived from an EMBL/GenBank/DDBJ whole genome shotgun (WGS) entry which is preliminary data.</text>
</comment>
<protein>
    <submittedName>
        <fullName evidence="6">Soluble lytic murein transglycosylase</fullName>
    </submittedName>
</protein>
<dbReference type="Gene3D" id="1.10.530.10">
    <property type="match status" value="1"/>
</dbReference>
<organism evidence="6 7">
    <name type="scientific">Litoreibacter ponti</name>
    <dbReference type="NCBI Taxonomy" id="1510457"/>
    <lineage>
        <taxon>Bacteria</taxon>
        <taxon>Pseudomonadati</taxon>
        <taxon>Pseudomonadota</taxon>
        <taxon>Alphaproteobacteria</taxon>
        <taxon>Rhodobacterales</taxon>
        <taxon>Roseobacteraceae</taxon>
        <taxon>Litoreibacter</taxon>
    </lineage>
</organism>
<accession>A0A2T6BN88</accession>
<dbReference type="GO" id="GO:0042597">
    <property type="term" value="C:periplasmic space"/>
    <property type="evidence" value="ECO:0007669"/>
    <property type="project" value="InterPro"/>
</dbReference>
<evidence type="ECO:0000256" key="2">
    <source>
        <dbReference type="ARBA" id="ARBA00009387"/>
    </source>
</evidence>
<feature type="chain" id="PRO_5015495695" evidence="4">
    <location>
        <begin position="22"/>
        <end position="642"/>
    </location>
</feature>
<name>A0A2T6BN88_9RHOB</name>
<comment type="similarity">
    <text evidence="2">Belongs to the virb1 family.</text>
</comment>
<evidence type="ECO:0000256" key="1">
    <source>
        <dbReference type="ARBA" id="ARBA00007734"/>
    </source>
</evidence>
<dbReference type="InterPro" id="IPR023346">
    <property type="entry name" value="Lysozyme-like_dom_sf"/>
</dbReference>
<dbReference type="Proteomes" id="UP000243978">
    <property type="component" value="Unassembled WGS sequence"/>
</dbReference>
<dbReference type="PROSITE" id="PS00922">
    <property type="entry name" value="TRANSGLYCOSYLASE"/>
    <property type="match status" value="1"/>
</dbReference>
<sequence>MVARVIGLVTALWLSTGAAWAQSVLADAVAAAGAGDWQSVDDLRPDIENQAARDVIGWMRLRGRQGDFEECRDFLARNGDWPGLPLLRLRCEYTIPRDGAAAPVLAFFGETLPQTGTGSLRLAAARKDTGRTGEATAEARRAWVTHVMSEAEHQAFVDRHGDALKDLHTVRLDMLLWEGAERAARRMFNLVPESRAKLALARIALRKDENGVDALIEAVPAALREDAGLAFERFIWRARKGRVEGAVEILMERSLSAKDLGRPIAWANRRRALARQLMRDGQFGLAYSVASQHFLDAGSAFADLEWLAGFIALRKLDAPAEALIHFSRFEAAVATPISLGRAGYWLGRTHTALGDDAAAAEAYAEGASYQSSFYGQLAAEAAGLPRDPAMAGAEIFPDWTDAAFTTSSVFEAALQLDDAGLRSLAERFLVHLGESQSREGLGQLAQVALEREEPHIALMIAKQAARQGHELYEAYFPLAVPQGIYTQLPPEFPLAIARRESEFDPVVVSGAGAMGLMQLMPGTAQEMAGAVGEDYARDQLLEDPEYNARLGIAYLEELASRFADNPVLMSIGYNAGPSRAERWPELYGDPRAEDVDVIDWIEGIPFRETRNYVMRVTESFAPYRARLNGEVDDISLLKLLKR</sequence>
<evidence type="ECO:0000313" key="7">
    <source>
        <dbReference type="Proteomes" id="UP000243978"/>
    </source>
</evidence>
<evidence type="ECO:0000259" key="5">
    <source>
        <dbReference type="Pfam" id="PF01464"/>
    </source>
</evidence>
<dbReference type="SUPFAM" id="SSF48435">
    <property type="entry name" value="Bacterial muramidases"/>
    <property type="match status" value="1"/>
</dbReference>
<dbReference type="RefSeq" id="WP_107845624.1">
    <property type="nucleotide sequence ID" value="NZ_QBKS01000001.1"/>
</dbReference>
<dbReference type="OrthoDB" id="9815002at2"/>
<dbReference type="Pfam" id="PF01464">
    <property type="entry name" value="SLT"/>
    <property type="match status" value="1"/>
</dbReference>
<dbReference type="SUPFAM" id="SSF53955">
    <property type="entry name" value="Lysozyme-like"/>
    <property type="match status" value="1"/>
</dbReference>
<dbReference type="GO" id="GO:0008933">
    <property type="term" value="F:peptidoglycan lytic transglycosylase activity"/>
    <property type="evidence" value="ECO:0007669"/>
    <property type="project" value="InterPro"/>
</dbReference>
<dbReference type="CDD" id="cd13401">
    <property type="entry name" value="Slt70-like"/>
    <property type="match status" value="1"/>
</dbReference>
<dbReference type="Gene3D" id="1.25.20.10">
    <property type="entry name" value="Bacterial muramidases"/>
    <property type="match status" value="1"/>
</dbReference>
<dbReference type="PANTHER" id="PTHR37423:SF2">
    <property type="entry name" value="MEMBRANE-BOUND LYTIC MUREIN TRANSGLYCOSYLASE C"/>
    <property type="match status" value="1"/>
</dbReference>
<gene>
    <name evidence="6" type="ORF">C8N43_2205</name>
</gene>
<feature type="signal peptide" evidence="4">
    <location>
        <begin position="1"/>
        <end position="21"/>
    </location>
</feature>
<dbReference type="InterPro" id="IPR000189">
    <property type="entry name" value="Transglyc_AS"/>
</dbReference>
<dbReference type="GO" id="GO:0000270">
    <property type="term" value="P:peptidoglycan metabolic process"/>
    <property type="evidence" value="ECO:0007669"/>
    <property type="project" value="InterPro"/>
</dbReference>
<evidence type="ECO:0000313" key="6">
    <source>
        <dbReference type="EMBL" id="PTX57535.1"/>
    </source>
</evidence>
<dbReference type="GO" id="GO:0016020">
    <property type="term" value="C:membrane"/>
    <property type="evidence" value="ECO:0007669"/>
    <property type="project" value="InterPro"/>
</dbReference>
<keyword evidence="3 4" id="KW-0732">Signal</keyword>
<proteinExistence type="inferred from homology"/>
<evidence type="ECO:0000256" key="4">
    <source>
        <dbReference type="SAM" id="SignalP"/>
    </source>
</evidence>
<dbReference type="InterPro" id="IPR008939">
    <property type="entry name" value="Lytic_TGlycosylase_superhlx_U"/>
</dbReference>
<dbReference type="InterPro" id="IPR008258">
    <property type="entry name" value="Transglycosylase_SLT_dom_1"/>
</dbReference>
<keyword evidence="7" id="KW-1185">Reference proteome</keyword>
<dbReference type="EMBL" id="QBKS01000001">
    <property type="protein sequence ID" value="PTX57535.1"/>
    <property type="molecule type" value="Genomic_DNA"/>
</dbReference>